<reference evidence="1 2" key="1">
    <citation type="submission" date="2018-09" db="EMBL/GenBank/DDBJ databases">
        <authorList>
            <person name="Tagini F."/>
        </authorList>
    </citation>
    <scope>NUCLEOTIDE SEQUENCE [LARGE SCALE GENOMIC DNA]</scope>
    <source>
        <strain evidence="1 2">MK4</strain>
    </source>
</reference>
<organism evidence="1 2">
    <name type="scientific">Mycobacterium persicum</name>
    <dbReference type="NCBI Taxonomy" id="1487726"/>
    <lineage>
        <taxon>Bacteria</taxon>
        <taxon>Bacillati</taxon>
        <taxon>Actinomycetota</taxon>
        <taxon>Actinomycetes</taxon>
        <taxon>Mycobacteriales</taxon>
        <taxon>Mycobacteriaceae</taxon>
        <taxon>Mycobacterium</taxon>
    </lineage>
</organism>
<name>A0ABY6RJQ1_9MYCO</name>
<comment type="caution">
    <text evidence="1">The sequence shown here is derived from an EMBL/GenBank/DDBJ whole genome shotgun (WGS) entry which is preliminary data.</text>
</comment>
<keyword evidence="2" id="KW-1185">Reference proteome</keyword>
<accession>A0ABY6RJQ1</accession>
<evidence type="ECO:0000313" key="1">
    <source>
        <dbReference type="EMBL" id="VAZ95158.1"/>
    </source>
</evidence>
<dbReference type="EMBL" id="UPHM01000081">
    <property type="protein sequence ID" value="VAZ95158.1"/>
    <property type="molecule type" value="Genomic_DNA"/>
</dbReference>
<gene>
    <name evidence="1" type="ORF">LAUMK4_03040</name>
</gene>
<evidence type="ECO:0000313" key="2">
    <source>
        <dbReference type="Proteomes" id="UP000271464"/>
    </source>
</evidence>
<protein>
    <submittedName>
        <fullName evidence="1">Uncharacterized protein</fullName>
    </submittedName>
</protein>
<sequence>MALGAGLSGGGGEWRHYLEELGDVAVADRNTFGSTGGTGGVHDVGDVVGVGGRWRGARISIDSGIVDVDDCQIGADSGGNE</sequence>
<proteinExistence type="predicted"/>
<dbReference type="Proteomes" id="UP000271464">
    <property type="component" value="Unassembled WGS sequence"/>
</dbReference>